<dbReference type="SMART" id="SM00369">
    <property type="entry name" value="LRR_TYP"/>
    <property type="match status" value="9"/>
</dbReference>
<dbReference type="InterPro" id="IPR046956">
    <property type="entry name" value="RLP23-like"/>
</dbReference>
<dbReference type="FunFam" id="3.80.10.10:FF:000041">
    <property type="entry name" value="LRR receptor-like serine/threonine-protein kinase ERECTA"/>
    <property type="match status" value="1"/>
</dbReference>
<gene>
    <name evidence="15" type="ORF">VNO80_07401</name>
</gene>
<evidence type="ECO:0000256" key="6">
    <source>
        <dbReference type="ARBA" id="ARBA00022729"/>
    </source>
</evidence>
<organism evidence="15 16">
    <name type="scientific">Phaseolus coccineus</name>
    <name type="common">Scarlet runner bean</name>
    <name type="synonym">Phaseolus multiflorus</name>
    <dbReference type="NCBI Taxonomy" id="3886"/>
    <lineage>
        <taxon>Eukaryota</taxon>
        <taxon>Viridiplantae</taxon>
        <taxon>Streptophyta</taxon>
        <taxon>Embryophyta</taxon>
        <taxon>Tracheophyta</taxon>
        <taxon>Spermatophyta</taxon>
        <taxon>Magnoliopsida</taxon>
        <taxon>eudicotyledons</taxon>
        <taxon>Gunneridae</taxon>
        <taxon>Pentapetalae</taxon>
        <taxon>rosids</taxon>
        <taxon>fabids</taxon>
        <taxon>Fabales</taxon>
        <taxon>Fabaceae</taxon>
        <taxon>Papilionoideae</taxon>
        <taxon>50 kb inversion clade</taxon>
        <taxon>NPAAA clade</taxon>
        <taxon>indigoferoid/millettioid clade</taxon>
        <taxon>Phaseoleae</taxon>
        <taxon>Phaseolus</taxon>
    </lineage>
</organism>
<dbReference type="FunFam" id="3.80.10.10:FF:001678">
    <property type="entry name" value="Calmodulin-binding receptor kinase CaMRLK"/>
    <property type="match status" value="1"/>
</dbReference>
<dbReference type="PANTHER" id="PTHR48061">
    <property type="entry name" value="LEUCINE-RICH REPEAT RECEPTOR PROTEIN KINASE EMS1-LIKE-RELATED"/>
    <property type="match status" value="1"/>
</dbReference>
<comment type="similarity">
    <text evidence="2">Belongs to the RLP family.</text>
</comment>
<protein>
    <recommendedName>
        <fullName evidence="17">Leucine-rich repeat-containing N-terminal plant-type domain-containing protein</fullName>
    </recommendedName>
</protein>
<feature type="domain" description="Disease resistance R13L4/SHOC-2-like LRR" evidence="14">
    <location>
        <begin position="341"/>
        <end position="546"/>
    </location>
</feature>
<evidence type="ECO:0008006" key="17">
    <source>
        <dbReference type="Google" id="ProtNLM"/>
    </source>
</evidence>
<dbReference type="InterPro" id="IPR003591">
    <property type="entry name" value="Leu-rich_rpt_typical-subtyp"/>
</dbReference>
<evidence type="ECO:0000256" key="8">
    <source>
        <dbReference type="ARBA" id="ARBA00022989"/>
    </source>
</evidence>
<evidence type="ECO:0000259" key="13">
    <source>
        <dbReference type="Pfam" id="PF08263"/>
    </source>
</evidence>
<evidence type="ECO:0000256" key="9">
    <source>
        <dbReference type="ARBA" id="ARBA00023136"/>
    </source>
</evidence>
<keyword evidence="10" id="KW-0675">Receptor</keyword>
<dbReference type="InterPro" id="IPR032675">
    <property type="entry name" value="LRR_dom_sf"/>
</dbReference>
<keyword evidence="5 12" id="KW-0812">Transmembrane</keyword>
<dbReference type="InterPro" id="IPR001611">
    <property type="entry name" value="Leu-rich_rpt"/>
</dbReference>
<keyword evidence="16" id="KW-1185">Reference proteome</keyword>
<evidence type="ECO:0000313" key="16">
    <source>
        <dbReference type="Proteomes" id="UP001374584"/>
    </source>
</evidence>
<sequence length="1169" mass="131147">MATSTLIQAFSAKGKGKQVNVEEVFTKREMSSHVVSTPQTTSCVGSMAVQVALSNLVVAYSSPMRILQIFFNIFIPLCLICLNINIHLVKCHCLDHHQFLLLQLKENLVFNPATSNKLIHWNQSSDCCQWNGVTCSMGHVIGLDLSGESISGQLDDSTLFKLHYLLNLNLAYNDFNSSIPLKFDKLKNLRSLNLSNAGFHGQIPSQISHLTNLTTLDLSASLASQHFFKLQKPNISMFLQNLTKLSELYLDGVRVSAEGKEWCHALSSLQKLKVLSMSSCNITGPIDSSLATLQELSVIRLNRNSISSSVPEFFANFSNLNVLELNSCRLSGHFPKGIFQIQTLNVLDISNNKDLHGVLPDFQEGAVLHTMNLSNTNFSGKLPGSISNLKQLSVLDLSNCQFFETLPISMSELAQLVYLDLSYNKFNGSLPSFMMVKNLRYLSLLHNSLTGTIATTHFEGLENLLLINLGDNSLSGKIPVSLFTLPSLQELTLSHNGFDGPLDEFPNVSSSKLQLIDLSSNSLQGSIPVSIFRLEGLRFLQLSANEFSGTIPLDMIQRSLHTLGLSHNNLSVDITSIDDHDISSFPSMKYLLLGSCNLGEFPGFLINHPQLHALDLSNNQIHGIIPNWIWRFDSLVYLNLSNNFLTTMEGPFDDLNSKLYILDLHSNQLLGSIPTFTKYAVHLDYSSNKFSTSPLDLDNYIPFVYFLSISNNRFQGKIHEAFCNFSYLRLLDLSYNSFNGFIPMCLMTRNSTLRVLNLAGNKLQGSISDTISSSCNLRFLNLNENLLGGVIPNSLANCQSLQVLNLGNNQFSDRFPCFLRNISTLQVLILRSNKLNGPISCTHSTTNWEMLHIVDLSYNNFMDILPGALLRSWTKMMGNQTESHEERGTLFFDMFDNHDNMRYDNLFSVINNFLVIKLYKLLSTEPYAVVDHIFAYYVTSNQFGGRYLNSVTIVHKAKQMEFIKIPSAFTSLDLSFNHFQGPIPQEFSSLRALKSLNLSHNAFSSNIPSSIGNLRNLESMDLSNNNLSGEIPPELVKLNFIAYLNLSFNHLWGKIPTGGQMHTFEASSFVGNEQLCGPPLKDCTNGRMGDSAPTPVYEMHGSIELNFISVELGFIFGLGIFILPLMFLKRWRMLYWKLVDNFLQRVVPQLDFVYEYYGGQRYQSLKWMG</sequence>
<evidence type="ECO:0000256" key="7">
    <source>
        <dbReference type="ARBA" id="ARBA00022737"/>
    </source>
</evidence>
<accession>A0AAN9NNM6</accession>
<evidence type="ECO:0000256" key="2">
    <source>
        <dbReference type="ARBA" id="ARBA00009592"/>
    </source>
</evidence>
<dbReference type="Pfam" id="PF13855">
    <property type="entry name" value="LRR_8"/>
    <property type="match status" value="1"/>
</dbReference>
<keyword evidence="6" id="KW-0732">Signal</keyword>
<evidence type="ECO:0000256" key="10">
    <source>
        <dbReference type="ARBA" id="ARBA00023170"/>
    </source>
</evidence>
<dbReference type="InterPro" id="IPR013210">
    <property type="entry name" value="LRR_N_plant-typ"/>
</dbReference>
<reference evidence="15 16" key="1">
    <citation type="submission" date="2024-01" db="EMBL/GenBank/DDBJ databases">
        <title>The genomes of 5 underutilized Papilionoideae crops provide insights into root nodulation and disease resistanc.</title>
        <authorList>
            <person name="Jiang F."/>
        </authorList>
    </citation>
    <scope>NUCLEOTIDE SEQUENCE [LARGE SCALE GENOMIC DNA]</scope>
    <source>
        <strain evidence="15">JINMINGXINNONG_FW02</strain>
        <tissue evidence="15">Leaves</tissue>
    </source>
</reference>
<name>A0AAN9NNM6_PHACN</name>
<dbReference type="FunFam" id="3.80.10.10:FF:000213">
    <property type="entry name" value="Tyrosine-sulfated glycopeptide receptor 1"/>
    <property type="match status" value="1"/>
</dbReference>
<comment type="subcellular location">
    <subcellularLocation>
        <location evidence="1">Cell membrane</location>
        <topology evidence="1">Single-pass type I membrane protein</topology>
    </subcellularLocation>
</comment>
<dbReference type="PRINTS" id="PR00019">
    <property type="entry name" value="LEURICHRPT"/>
</dbReference>
<dbReference type="SUPFAM" id="SSF52058">
    <property type="entry name" value="L domain-like"/>
    <property type="match status" value="3"/>
</dbReference>
<keyword evidence="9 12" id="KW-0472">Membrane</keyword>
<dbReference type="InterPro" id="IPR055414">
    <property type="entry name" value="LRR_R13L4/SHOC2-like"/>
</dbReference>
<evidence type="ECO:0000313" key="15">
    <source>
        <dbReference type="EMBL" id="KAK7373978.1"/>
    </source>
</evidence>
<dbReference type="Pfam" id="PF00560">
    <property type="entry name" value="LRR_1"/>
    <property type="match status" value="9"/>
</dbReference>
<dbReference type="GO" id="GO:0005886">
    <property type="term" value="C:plasma membrane"/>
    <property type="evidence" value="ECO:0007669"/>
    <property type="project" value="UniProtKB-SubCell"/>
</dbReference>
<keyword evidence="11" id="KW-0325">Glycoprotein</keyword>
<dbReference type="EMBL" id="JAYMYR010000003">
    <property type="protein sequence ID" value="KAK7373978.1"/>
    <property type="molecule type" value="Genomic_DNA"/>
</dbReference>
<evidence type="ECO:0000259" key="14">
    <source>
        <dbReference type="Pfam" id="PF23598"/>
    </source>
</evidence>
<dbReference type="Proteomes" id="UP001374584">
    <property type="component" value="Unassembled WGS sequence"/>
</dbReference>
<evidence type="ECO:0000256" key="11">
    <source>
        <dbReference type="ARBA" id="ARBA00023180"/>
    </source>
</evidence>
<keyword evidence="7" id="KW-0677">Repeat</keyword>
<dbReference type="Gene3D" id="3.80.10.10">
    <property type="entry name" value="Ribonuclease Inhibitor"/>
    <property type="match status" value="8"/>
</dbReference>
<dbReference type="Pfam" id="PF08263">
    <property type="entry name" value="LRRNT_2"/>
    <property type="match status" value="1"/>
</dbReference>
<evidence type="ECO:0000256" key="4">
    <source>
        <dbReference type="ARBA" id="ARBA00022614"/>
    </source>
</evidence>
<keyword evidence="3" id="KW-1003">Cell membrane</keyword>
<evidence type="ECO:0000256" key="1">
    <source>
        <dbReference type="ARBA" id="ARBA00004251"/>
    </source>
</evidence>
<keyword evidence="8 12" id="KW-1133">Transmembrane helix</keyword>
<dbReference type="Pfam" id="PF23598">
    <property type="entry name" value="LRR_14"/>
    <property type="match status" value="1"/>
</dbReference>
<evidence type="ECO:0000256" key="5">
    <source>
        <dbReference type="ARBA" id="ARBA00022692"/>
    </source>
</evidence>
<evidence type="ECO:0000256" key="3">
    <source>
        <dbReference type="ARBA" id="ARBA00022475"/>
    </source>
</evidence>
<dbReference type="PANTHER" id="PTHR48061:SF2">
    <property type="entry name" value="RECEPTOR LIKE PROTEIN 30-LIKE"/>
    <property type="match status" value="1"/>
</dbReference>
<comment type="caution">
    <text evidence="15">The sequence shown here is derived from an EMBL/GenBank/DDBJ whole genome shotgun (WGS) entry which is preliminary data.</text>
</comment>
<keyword evidence="4" id="KW-0433">Leucine-rich repeat</keyword>
<dbReference type="AlphaFoldDB" id="A0AAN9NNM6"/>
<proteinExistence type="inferred from homology"/>
<feature type="transmembrane region" description="Helical" evidence="12">
    <location>
        <begin position="1107"/>
        <end position="1128"/>
    </location>
</feature>
<evidence type="ECO:0000256" key="12">
    <source>
        <dbReference type="SAM" id="Phobius"/>
    </source>
</evidence>
<feature type="domain" description="Leucine-rich repeat-containing N-terminal plant-type" evidence="13">
    <location>
        <begin position="101"/>
        <end position="136"/>
    </location>
</feature>